<gene>
    <name evidence="1" type="ORF">RCOM_1712570</name>
</gene>
<sequence>MAMVDVENILHLIMAIKVVLYKEVEKGDDMNKLVEEVESKQGRQVKQEVVEIVVKQEQVE</sequence>
<evidence type="ECO:0000313" key="1">
    <source>
        <dbReference type="EMBL" id="EEF38225.1"/>
    </source>
</evidence>
<keyword evidence="2" id="KW-1185">Reference proteome</keyword>
<dbReference type="EMBL" id="EQ973931">
    <property type="protein sequence ID" value="EEF38225.1"/>
    <property type="molecule type" value="Genomic_DNA"/>
</dbReference>
<dbReference type="InParanoid" id="B9SDU3"/>
<accession>B9SDU3</accession>
<reference evidence="2" key="1">
    <citation type="journal article" date="2010" name="Nat. Biotechnol.">
        <title>Draft genome sequence of the oilseed species Ricinus communis.</title>
        <authorList>
            <person name="Chan A.P."/>
            <person name="Crabtree J."/>
            <person name="Zhao Q."/>
            <person name="Lorenzi H."/>
            <person name="Orvis J."/>
            <person name="Puiu D."/>
            <person name="Melake-Berhan A."/>
            <person name="Jones K.M."/>
            <person name="Redman J."/>
            <person name="Chen G."/>
            <person name="Cahoon E.B."/>
            <person name="Gedil M."/>
            <person name="Stanke M."/>
            <person name="Haas B.J."/>
            <person name="Wortman J.R."/>
            <person name="Fraser-Liggett C.M."/>
            <person name="Ravel J."/>
            <person name="Rabinowicz P.D."/>
        </authorList>
    </citation>
    <scope>NUCLEOTIDE SEQUENCE [LARGE SCALE GENOMIC DNA]</scope>
    <source>
        <strain evidence="2">cv. Hale</strain>
    </source>
</reference>
<name>B9SDU3_RICCO</name>
<proteinExistence type="predicted"/>
<evidence type="ECO:0000313" key="2">
    <source>
        <dbReference type="Proteomes" id="UP000008311"/>
    </source>
</evidence>
<organism evidence="1 2">
    <name type="scientific">Ricinus communis</name>
    <name type="common">Castor bean</name>
    <dbReference type="NCBI Taxonomy" id="3988"/>
    <lineage>
        <taxon>Eukaryota</taxon>
        <taxon>Viridiplantae</taxon>
        <taxon>Streptophyta</taxon>
        <taxon>Embryophyta</taxon>
        <taxon>Tracheophyta</taxon>
        <taxon>Spermatophyta</taxon>
        <taxon>Magnoliopsida</taxon>
        <taxon>eudicotyledons</taxon>
        <taxon>Gunneridae</taxon>
        <taxon>Pentapetalae</taxon>
        <taxon>rosids</taxon>
        <taxon>fabids</taxon>
        <taxon>Malpighiales</taxon>
        <taxon>Euphorbiaceae</taxon>
        <taxon>Acalyphoideae</taxon>
        <taxon>Acalypheae</taxon>
        <taxon>Ricinus</taxon>
    </lineage>
</organism>
<dbReference type="Proteomes" id="UP000008311">
    <property type="component" value="Unassembled WGS sequence"/>
</dbReference>
<protein>
    <submittedName>
        <fullName evidence="1">Uncharacterized protein</fullName>
    </submittedName>
</protein>
<dbReference type="AlphaFoldDB" id="B9SDU3"/>